<dbReference type="GO" id="GO:0016740">
    <property type="term" value="F:transferase activity"/>
    <property type="evidence" value="ECO:0007669"/>
    <property type="project" value="UniProtKB-KW"/>
</dbReference>
<organism evidence="6 7">
    <name type="scientific">Trichomonascus ciferrii</name>
    <dbReference type="NCBI Taxonomy" id="44093"/>
    <lineage>
        <taxon>Eukaryota</taxon>
        <taxon>Fungi</taxon>
        <taxon>Dikarya</taxon>
        <taxon>Ascomycota</taxon>
        <taxon>Saccharomycotina</taxon>
        <taxon>Dipodascomycetes</taxon>
        <taxon>Dipodascales</taxon>
        <taxon>Trichomonascaceae</taxon>
        <taxon>Trichomonascus</taxon>
        <taxon>Trichomonascus ciferrii complex</taxon>
    </lineage>
</organism>
<protein>
    <recommendedName>
        <fullName evidence="5">Aminotransferase class I/classII large domain-containing protein</fullName>
    </recommendedName>
</protein>
<comment type="caution">
    <text evidence="6">The sequence shown here is derived from an EMBL/GenBank/DDBJ whole genome shotgun (WGS) entry which is preliminary data.</text>
</comment>
<evidence type="ECO:0000313" key="6">
    <source>
        <dbReference type="EMBL" id="KAA8917756.1"/>
    </source>
</evidence>
<evidence type="ECO:0000256" key="2">
    <source>
        <dbReference type="ARBA" id="ARBA00010008"/>
    </source>
</evidence>
<dbReference type="Proteomes" id="UP000761534">
    <property type="component" value="Unassembled WGS sequence"/>
</dbReference>
<keyword evidence="3" id="KW-0808">Transferase</keyword>
<accession>A0A642VEF5</accession>
<dbReference type="AlphaFoldDB" id="A0A642VEF5"/>
<dbReference type="OrthoDB" id="2382073at2759"/>
<keyword evidence="7" id="KW-1185">Reference proteome</keyword>
<dbReference type="VEuPathDB" id="FungiDB:TRICI_000064"/>
<dbReference type="EMBL" id="SWFS01000011">
    <property type="protein sequence ID" value="KAA8917756.1"/>
    <property type="molecule type" value="Genomic_DNA"/>
</dbReference>
<evidence type="ECO:0000313" key="7">
    <source>
        <dbReference type="Proteomes" id="UP000761534"/>
    </source>
</evidence>
<comment type="cofactor">
    <cofactor evidence="1">
        <name>pyridoxal 5'-phosphate</name>
        <dbReference type="ChEBI" id="CHEBI:597326"/>
    </cofactor>
</comment>
<gene>
    <name evidence="6" type="ORF">TRICI_000064</name>
</gene>
<dbReference type="GO" id="GO:0009102">
    <property type="term" value="P:biotin biosynthetic process"/>
    <property type="evidence" value="ECO:0007669"/>
    <property type="project" value="TreeGrafter"/>
</dbReference>
<dbReference type="SUPFAM" id="SSF53383">
    <property type="entry name" value="PLP-dependent transferases"/>
    <property type="match status" value="1"/>
</dbReference>
<dbReference type="InterPro" id="IPR015424">
    <property type="entry name" value="PyrdxlP-dep_Trfase"/>
</dbReference>
<dbReference type="Gene3D" id="3.40.640.10">
    <property type="entry name" value="Type I PLP-dependent aspartate aminotransferase-like (Major domain)"/>
    <property type="match status" value="1"/>
</dbReference>
<evidence type="ECO:0000259" key="5">
    <source>
        <dbReference type="Pfam" id="PF00155"/>
    </source>
</evidence>
<dbReference type="InterPro" id="IPR015421">
    <property type="entry name" value="PyrdxlP-dep_Trfase_major"/>
</dbReference>
<keyword evidence="4" id="KW-0663">Pyridoxal phosphate</keyword>
<evidence type="ECO:0000256" key="4">
    <source>
        <dbReference type="ARBA" id="ARBA00022898"/>
    </source>
</evidence>
<evidence type="ECO:0000256" key="1">
    <source>
        <dbReference type="ARBA" id="ARBA00001933"/>
    </source>
</evidence>
<feature type="domain" description="Aminotransferase class I/classII large" evidence="5">
    <location>
        <begin position="29"/>
        <end position="370"/>
    </location>
</feature>
<dbReference type="InterPro" id="IPR004839">
    <property type="entry name" value="Aminotransferase_I/II_large"/>
</dbReference>
<dbReference type="PANTHER" id="PTHR13693:SF77">
    <property type="entry name" value="8-AMINO-7-OXONONANOATE SYNTHASE"/>
    <property type="match status" value="1"/>
</dbReference>
<proteinExistence type="inferred from homology"/>
<evidence type="ECO:0000256" key="3">
    <source>
        <dbReference type="ARBA" id="ARBA00022679"/>
    </source>
</evidence>
<dbReference type="InterPro" id="IPR050087">
    <property type="entry name" value="AON_synthase_class-II"/>
</dbReference>
<dbReference type="Pfam" id="PF00155">
    <property type="entry name" value="Aminotran_1_2"/>
    <property type="match status" value="1"/>
</dbReference>
<reference evidence="6" key="1">
    <citation type="journal article" date="2019" name="G3 (Bethesda)">
        <title>Genome Assemblies of Two Rare Opportunistic Yeast Pathogens: Diutina rugosa (syn. Candida rugosa) and Trichomonascus ciferrii (syn. Candida ciferrii).</title>
        <authorList>
            <person name="Mixao V."/>
            <person name="Saus E."/>
            <person name="Hansen A.P."/>
            <person name="Lass-Florl C."/>
            <person name="Gabaldon T."/>
        </authorList>
    </citation>
    <scope>NUCLEOTIDE SEQUENCE</scope>
    <source>
        <strain evidence="6">CBS 4856</strain>
    </source>
</reference>
<sequence>MFLEDTMDQILKNREEKGRLRKLSLYDYLVDFSSNDYLSLSKNEGLKKAFLKEVKYCGKMGSGGSRLLDGNHSYIERLEVEISRFHNAPAGLIFNSGFDANVSIFACVPQPSDWIIYDELIHASVHDGMKLSRAKNQLSFKHNSINALRECLVKANHDTRNNIFIAVESVYSMDGDRAPLSEIVQLAKSFDKLRTYIIVDEAHATGVIGPNGRGLVSELGIENDIFIRLHTFGKALCSNGSIVLCSRMTRKYLINYSRPFIYSTSLAYPALASIRASYKFLQTNEFSRLQTRLWRKIHYFDKIYGSAEPSKSSIIGVICSNPKQLAALCKSRGILARPIVYPTVPKGKERIRVCIHANNTREQIAQLVNILHNNILQPAKL</sequence>
<comment type="similarity">
    <text evidence="2">Belongs to the class-II pyridoxal-phosphate-dependent aminotransferase family. BioF subfamily.</text>
</comment>
<dbReference type="PANTHER" id="PTHR13693">
    <property type="entry name" value="CLASS II AMINOTRANSFERASE/8-AMINO-7-OXONONANOATE SYNTHASE"/>
    <property type="match status" value="1"/>
</dbReference>
<dbReference type="GO" id="GO:0030170">
    <property type="term" value="F:pyridoxal phosphate binding"/>
    <property type="evidence" value="ECO:0007669"/>
    <property type="project" value="InterPro"/>
</dbReference>
<name>A0A642VEF5_9ASCO</name>
<dbReference type="Gene3D" id="3.90.1150.10">
    <property type="entry name" value="Aspartate Aminotransferase, domain 1"/>
    <property type="match status" value="1"/>
</dbReference>
<dbReference type="InterPro" id="IPR015422">
    <property type="entry name" value="PyrdxlP-dep_Trfase_small"/>
</dbReference>